<reference evidence="17" key="1">
    <citation type="submission" date="2012-07" db="EMBL/GenBank/DDBJ databases">
        <title>Mitogenomics of the Coleoptera under dense taxon sampling.</title>
        <authorList>
            <person name="Timmermans M.J.T.N."/>
            <person name="Lim J."/>
            <person name="Dodsworth S."/>
            <person name="Haran J."/>
            <person name="Ahrens D."/>
            <person name="Bocak L."/>
            <person name="London A."/>
            <person name="Culverwell L."/>
            <person name="Vogler A.P."/>
        </authorList>
    </citation>
    <scope>NUCLEOTIDE SEQUENCE</scope>
</reference>
<sequence>MLYMMTISIFTSIIILFMNHPLSMGFCLLIQTIQFSLISGYISLNFWFSYIIFLMMISGMLILFLYMTSIASNKKFKLMKWSFYIWLFFISIMSSLLILNINLFKINNLNMFNNYNMNFMLTKFFNMPLSMILFMMIIYLLITLIATVKITNMKSGPLRQKF</sequence>
<evidence type="ECO:0000256" key="11">
    <source>
        <dbReference type="ARBA" id="ARBA00023027"/>
    </source>
</evidence>
<dbReference type="InterPro" id="IPR050269">
    <property type="entry name" value="ComplexI_Subunit6"/>
</dbReference>
<proteinExistence type="inferred from homology"/>
<evidence type="ECO:0000256" key="16">
    <source>
        <dbReference type="SAM" id="Phobius"/>
    </source>
</evidence>
<evidence type="ECO:0000256" key="9">
    <source>
        <dbReference type="ARBA" id="ARBA00022982"/>
    </source>
</evidence>
<gene>
    <name evidence="17" type="primary">ND6</name>
    <name evidence="18" type="synonym">nad6</name>
</gene>
<dbReference type="EMBL" id="KT780661">
    <property type="protein sequence ID" value="ALO70734.1"/>
    <property type="molecule type" value="Genomic_DNA"/>
</dbReference>
<comment type="catalytic activity">
    <reaction evidence="15">
        <text>a ubiquinone + NADH + 5 H(+)(in) = a ubiquinol + NAD(+) + 4 H(+)(out)</text>
        <dbReference type="Rhea" id="RHEA:29091"/>
        <dbReference type="Rhea" id="RHEA-COMP:9565"/>
        <dbReference type="Rhea" id="RHEA-COMP:9566"/>
        <dbReference type="ChEBI" id="CHEBI:15378"/>
        <dbReference type="ChEBI" id="CHEBI:16389"/>
        <dbReference type="ChEBI" id="CHEBI:17976"/>
        <dbReference type="ChEBI" id="CHEBI:57540"/>
        <dbReference type="ChEBI" id="CHEBI:57945"/>
        <dbReference type="EC" id="7.1.1.2"/>
    </reaction>
</comment>
<comment type="subcellular location">
    <subcellularLocation>
        <location evidence="1">Mitochondrion membrane</location>
        <topology evidence="1">Multi-pass membrane protein</topology>
    </subcellularLocation>
</comment>
<organism evidence="17">
    <name type="scientific">Nargus velox</name>
    <name type="common">Round fungus beetle</name>
    <dbReference type="NCBI Taxonomy" id="290668"/>
    <lineage>
        <taxon>Eukaryota</taxon>
        <taxon>Metazoa</taxon>
        <taxon>Ecdysozoa</taxon>
        <taxon>Arthropoda</taxon>
        <taxon>Hexapoda</taxon>
        <taxon>Insecta</taxon>
        <taxon>Pterygota</taxon>
        <taxon>Neoptera</taxon>
        <taxon>Endopterygota</taxon>
        <taxon>Coleoptera</taxon>
        <taxon>Polyphaga</taxon>
        <taxon>Staphyliniformia</taxon>
        <taxon>Leiodidae</taxon>
        <taxon>Cholevinae</taxon>
        <taxon>Nargus</taxon>
    </lineage>
</organism>
<evidence type="ECO:0000256" key="14">
    <source>
        <dbReference type="ARBA" id="ARBA00031019"/>
    </source>
</evidence>
<dbReference type="PANTHER" id="PTHR11435:SF1">
    <property type="entry name" value="NADH-UBIQUINONE OXIDOREDUCTASE CHAIN 6"/>
    <property type="match status" value="1"/>
</dbReference>
<evidence type="ECO:0000313" key="18">
    <source>
        <dbReference type="EMBL" id="ALO70734.1"/>
    </source>
</evidence>
<reference evidence="18" key="2">
    <citation type="submission" date="2015-09" db="EMBL/GenBank/DDBJ databases">
        <title>Staphyliniformia phylogenetics from de novo mitogenomic assemblies.</title>
        <authorList>
            <person name="Favreau E.A."/>
            <person name="Linard B."/>
            <person name="Vogler A.P."/>
        </authorList>
    </citation>
    <scope>NUCLEOTIDE SEQUENCE</scope>
</reference>
<evidence type="ECO:0000256" key="13">
    <source>
        <dbReference type="ARBA" id="ARBA00023136"/>
    </source>
</evidence>
<dbReference type="EC" id="7.1.1.2" evidence="3"/>
<feature type="transmembrane region" description="Helical" evidence="16">
    <location>
        <begin position="124"/>
        <end position="148"/>
    </location>
</feature>
<evidence type="ECO:0000256" key="5">
    <source>
        <dbReference type="ARBA" id="ARBA00022448"/>
    </source>
</evidence>
<dbReference type="EMBL" id="JX313674">
    <property type="protein sequence ID" value="AFQ62240.1"/>
    <property type="molecule type" value="Genomic_DNA"/>
</dbReference>
<dbReference type="AlphaFoldDB" id="S4SUR7"/>
<evidence type="ECO:0000256" key="6">
    <source>
        <dbReference type="ARBA" id="ARBA00022660"/>
    </source>
</evidence>
<dbReference type="PANTHER" id="PTHR11435">
    <property type="entry name" value="NADH UBIQUINONE OXIDOREDUCTASE SUBUNIT ND6"/>
    <property type="match status" value="1"/>
</dbReference>
<name>S4SUR7_NARVE</name>
<keyword evidence="11" id="KW-0520">NAD</keyword>
<keyword evidence="12 17" id="KW-0496">Mitochondrion</keyword>
<accession>S4SUR7</accession>
<evidence type="ECO:0000256" key="3">
    <source>
        <dbReference type="ARBA" id="ARBA00012944"/>
    </source>
</evidence>
<evidence type="ECO:0000256" key="10">
    <source>
        <dbReference type="ARBA" id="ARBA00022989"/>
    </source>
</evidence>
<evidence type="ECO:0000256" key="2">
    <source>
        <dbReference type="ARBA" id="ARBA00005698"/>
    </source>
</evidence>
<evidence type="ECO:0000256" key="12">
    <source>
        <dbReference type="ARBA" id="ARBA00023128"/>
    </source>
</evidence>
<evidence type="ECO:0000256" key="7">
    <source>
        <dbReference type="ARBA" id="ARBA00022692"/>
    </source>
</evidence>
<keyword evidence="8" id="KW-1278">Translocase</keyword>
<keyword evidence="7 16" id="KW-0812">Transmembrane</keyword>
<comment type="similarity">
    <text evidence="2">Belongs to the complex I subunit 6 family.</text>
</comment>
<dbReference type="GO" id="GO:0031966">
    <property type="term" value="C:mitochondrial membrane"/>
    <property type="evidence" value="ECO:0007669"/>
    <property type="project" value="UniProtKB-SubCell"/>
</dbReference>
<evidence type="ECO:0000313" key="17">
    <source>
        <dbReference type="EMBL" id="AFQ62240.1"/>
    </source>
</evidence>
<evidence type="ECO:0000256" key="8">
    <source>
        <dbReference type="ARBA" id="ARBA00022967"/>
    </source>
</evidence>
<dbReference type="GO" id="GO:0008137">
    <property type="term" value="F:NADH dehydrogenase (ubiquinone) activity"/>
    <property type="evidence" value="ECO:0007669"/>
    <property type="project" value="UniProtKB-EC"/>
</dbReference>
<feature type="transmembrane region" description="Helical" evidence="16">
    <location>
        <begin position="83"/>
        <end position="104"/>
    </location>
</feature>
<evidence type="ECO:0000256" key="15">
    <source>
        <dbReference type="ARBA" id="ARBA00049551"/>
    </source>
</evidence>
<keyword evidence="13 16" id="KW-0472">Membrane</keyword>
<keyword evidence="9" id="KW-0249">Electron transport</keyword>
<evidence type="ECO:0000256" key="1">
    <source>
        <dbReference type="ARBA" id="ARBA00004225"/>
    </source>
</evidence>
<keyword evidence="6" id="KW-0679">Respiratory chain</keyword>
<keyword evidence="5" id="KW-0813">Transport</keyword>
<keyword evidence="10 16" id="KW-1133">Transmembrane helix</keyword>
<geneLocation type="mitochondrion" evidence="17"/>
<evidence type="ECO:0000256" key="4">
    <source>
        <dbReference type="ARBA" id="ARBA00021095"/>
    </source>
</evidence>
<protein>
    <recommendedName>
        <fullName evidence="4">NADH-ubiquinone oxidoreductase chain 6</fullName>
        <ecNumber evidence="3">7.1.1.2</ecNumber>
    </recommendedName>
    <alternativeName>
        <fullName evidence="14">NADH dehydrogenase subunit 6</fullName>
    </alternativeName>
</protein>
<feature type="transmembrane region" description="Helical" evidence="16">
    <location>
        <begin position="49"/>
        <end position="71"/>
    </location>
</feature>